<dbReference type="AlphaFoldDB" id="A0A804ITV3"/>
<dbReference type="InParanoid" id="A0A804ITV3"/>
<reference evidence="3" key="2">
    <citation type="submission" date="2021-05" db="UniProtKB">
        <authorList>
            <consortium name="EnsemblPlants"/>
        </authorList>
    </citation>
    <scope>IDENTIFICATION</scope>
    <source>
        <strain evidence="3">subsp. malaccensis</strain>
    </source>
</reference>
<evidence type="ECO:0000313" key="3">
    <source>
        <dbReference type="EnsemblPlants" id="Ma04_p25720.1"/>
    </source>
</evidence>
<protein>
    <submittedName>
        <fullName evidence="2">(wild Malaysian banana) hypothetical protein</fullName>
    </submittedName>
</protein>
<sequence length="59" mass="6466">MGRRHGRDASDLHGGSSGTNDDATASKLSLSQNAAMTNHYNQPEHRVEREAFISKDPSR</sequence>
<organism evidence="3 4">
    <name type="scientific">Musa acuminata subsp. malaccensis</name>
    <name type="common">Wild banana</name>
    <name type="synonym">Musa malaccensis</name>
    <dbReference type="NCBI Taxonomy" id="214687"/>
    <lineage>
        <taxon>Eukaryota</taxon>
        <taxon>Viridiplantae</taxon>
        <taxon>Streptophyta</taxon>
        <taxon>Embryophyta</taxon>
        <taxon>Tracheophyta</taxon>
        <taxon>Spermatophyta</taxon>
        <taxon>Magnoliopsida</taxon>
        <taxon>Liliopsida</taxon>
        <taxon>Zingiberales</taxon>
        <taxon>Musaceae</taxon>
        <taxon>Musa</taxon>
    </lineage>
</organism>
<dbReference type="EMBL" id="HG996469">
    <property type="protein sequence ID" value="CAG1843384.1"/>
    <property type="molecule type" value="Genomic_DNA"/>
</dbReference>
<dbReference type="Proteomes" id="UP000012960">
    <property type="component" value="Unplaced"/>
</dbReference>
<dbReference type="Gramene" id="Ma04_t25720.1">
    <property type="protein sequence ID" value="Ma04_p25720.1"/>
    <property type="gene ID" value="Ma04_g25720"/>
</dbReference>
<feature type="compositionally biased region" description="Basic and acidic residues" evidence="1">
    <location>
        <begin position="42"/>
        <end position="59"/>
    </location>
</feature>
<feature type="compositionally biased region" description="Polar residues" evidence="1">
    <location>
        <begin position="18"/>
        <end position="41"/>
    </location>
</feature>
<proteinExistence type="predicted"/>
<dbReference type="EnsemblPlants" id="Ma04_t25720.1">
    <property type="protein sequence ID" value="Ma04_p25720.1"/>
    <property type="gene ID" value="Ma04_g25720"/>
</dbReference>
<feature type="region of interest" description="Disordered" evidence="1">
    <location>
        <begin position="1"/>
        <end position="59"/>
    </location>
</feature>
<accession>A0A804ITV3</accession>
<name>A0A804ITV3_MUSAM</name>
<evidence type="ECO:0000313" key="2">
    <source>
        <dbReference type="EMBL" id="CAG1843384.1"/>
    </source>
</evidence>
<keyword evidence="4" id="KW-1185">Reference proteome</keyword>
<reference evidence="2" key="1">
    <citation type="submission" date="2021-03" db="EMBL/GenBank/DDBJ databases">
        <authorList>
            <consortium name="Genoscope - CEA"/>
            <person name="William W."/>
        </authorList>
    </citation>
    <scope>NUCLEOTIDE SEQUENCE</scope>
    <source>
        <strain evidence="2">Doubled-haploid Pahang</strain>
    </source>
</reference>
<gene>
    <name evidence="2" type="ORF">GSMUA_131790.1</name>
</gene>
<evidence type="ECO:0000313" key="4">
    <source>
        <dbReference type="Proteomes" id="UP000012960"/>
    </source>
</evidence>
<evidence type="ECO:0000256" key="1">
    <source>
        <dbReference type="SAM" id="MobiDB-lite"/>
    </source>
</evidence>